<accession>A0A2S4KZX8</accession>
<dbReference type="PROSITE" id="PS50181">
    <property type="entry name" value="FBOX"/>
    <property type="match status" value="1"/>
</dbReference>
<organism evidence="2 3">
    <name type="scientific">Tolypocladium paradoxum</name>
    <dbReference type="NCBI Taxonomy" id="94208"/>
    <lineage>
        <taxon>Eukaryota</taxon>
        <taxon>Fungi</taxon>
        <taxon>Dikarya</taxon>
        <taxon>Ascomycota</taxon>
        <taxon>Pezizomycotina</taxon>
        <taxon>Sordariomycetes</taxon>
        <taxon>Hypocreomycetidae</taxon>
        <taxon>Hypocreales</taxon>
        <taxon>Ophiocordycipitaceae</taxon>
        <taxon>Tolypocladium</taxon>
    </lineage>
</organism>
<dbReference type="AlphaFoldDB" id="A0A2S4KZX8"/>
<dbReference type="SUPFAM" id="SSF81383">
    <property type="entry name" value="F-box domain"/>
    <property type="match status" value="1"/>
</dbReference>
<feature type="domain" description="F-box" evidence="1">
    <location>
        <begin position="57"/>
        <end position="106"/>
    </location>
</feature>
<comment type="caution">
    <text evidence="2">The sequence shown here is derived from an EMBL/GenBank/DDBJ whole genome shotgun (WGS) entry which is preliminary data.</text>
</comment>
<proteinExistence type="predicted"/>
<dbReference type="InterPro" id="IPR001810">
    <property type="entry name" value="F-box_dom"/>
</dbReference>
<dbReference type="InterPro" id="IPR036047">
    <property type="entry name" value="F-box-like_dom_sf"/>
</dbReference>
<gene>
    <name evidence="2" type="ORF">TPAR_04055</name>
</gene>
<sequence length="343" mass="38679">MESMGRAKEQPILSPDDIENLTYPNLNLNDHIVDEKLPVVAPCSANTPASTLPTANLGALDALPLELLQEILCQLDLRTLTDFRYVNRRATELVDYLPQHRAITTHARNTLRAILGIGTGRWITCKSLCQKLHTPRCERCGDFGSYLYLLTCKRVCFLCMSQDQLFLPLSPNRARRKFGLEYGDLKTLPRMRAIRGIYSPNSKRVATRCILVDHESALRAGVARHGSLTAMNEYVAGKEAQKLHAYNATVVAAQQSGSCKRRRRPAVLDPFDGHSGNPFRFVAISRVPSVSRASGKVEWGFYCVGCRKSKCRPQHWRRKFTAVSFHEHLKQCGNIRRGQHHLD</sequence>
<name>A0A2S4KZX8_9HYPO</name>
<dbReference type="EMBL" id="PKSG01000413">
    <property type="protein sequence ID" value="POR35733.1"/>
    <property type="molecule type" value="Genomic_DNA"/>
</dbReference>
<protein>
    <submittedName>
        <fullName evidence="2">F-box domain-containing protein</fullName>
    </submittedName>
</protein>
<keyword evidence="3" id="KW-1185">Reference proteome</keyword>
<reference evidence="2 3" key="1">
    <citation type="submission" date="2018-01" db="EMBL/GenBank/DDBJ databases">
        <title>Harnessing the power of phylogenomics to disentangle the directionality and signatures of interkingdom host jumping in the parasitic fungal genus Tolypocladium.</title>
        <authorList>
            <person name="Quandt C.A."/>
            <person name="Patterson W."/>
            <person name="Spatafora J.W."/>
        </authorList>
    </citation>
    <scope>NUCLEOTIDE SEQUENCE [LARGE SCALE GENOMIC DNA]</scope>
    <source>
        <strain evidence="2 3">NRBC 100945</strain>
    </source>
</reference>
<evidence type="ECO:0000313" key="2">
    <source>
        <dbReference type="EMBL" id="POR35733.1"/>
    </source>
</evidence>
<evidence type="ECO:0000259" key="1">
    <source>
        <dbReference type="PROSITE" id="PS50181"/>
    </source>
</evidence>
<dbReference type="OrthoDB" id="4919559at2759"/>
<evidence type="ECO:0000313" key="3">
    <source>
        <dbReference type="Proteomes" id="UP000237481"/>
    </source>
</evidence>
<dbReference type="Pfam" id="PF00646">
    <property type="entry name" value="F-box"/>
    <property type="match status" value="1"/>
</dbReference>
<dbReference type="Proteomes" id="UP000237481">
    <property type="component" value="Unassembled WGS sequence"/>
</dbReference>
<dbReference type="STRING" id="94208.A0A2S4KZX8"/>